<reference evidence="3 4" key="1">
    <citation type="submission" date="2016-03" db="EMBL/GenBank/DDBJ databases">
        <title>Chemosynthetic sulphur-oxidizing symbionts of marine invertebrate animals are capable of nitrogen fixation.</title>
        <authorList>
            <person name="Petersen J.M."/>
            <person name="Kemper A."/>
            <person name="Gruber-Vodicka H."/>
            <person name="Cardini U."/>
            <person name="Geest Mvander."/>
            <person name="Kleiner M."/>
            <person name="Bulgheresi S."/>
            <person name="Fussmann M."/>
            <person name="Herbold C."/>
            <person name="Seah B.K.B."/>
            <person name="Antony C.Paul."/>
            <person name="Liu D."/>
            <person name="Belitz A."/>
            <person name="Weber M."/>
        </authorList>
    </citation>
    <scope>NUCLEOTIDE SEQUENCE [LARGE SCALE GENOMIC DNA]</scope>
    <source>
        <strain evidence="3">G_D</strain>
    </source>
</reference>
<dbReference type="AlphaFoldDB" id="A0A1E2UUK0"/>
<dbReference type="InterPro" id="IPR011006">
    <property type="entry name" value="CheY-like_superfamily"/>
</dbReference>
<keyword evidence="4" id="KW-1185">Reference proteome</keyword>
<protein>
    <submittedName>
        <fullName evidence="3">Two-component system response regulator</fullName>
    </submittedName>
</protein>
<keyword evidence="1" id="KW-0597">Phosphoprotein</keyword>
<dbReference type="GO" id="GO:0000160">
    <property type="term" value="P:phosphorelay signal transduction system"/>
    <property type="evidence" value="ECO:0007669"/>
    <property type="project" value="InterPro"/>
</dbReference>
<feature type="domain" description="Response regulatory" evidence="2">
    <location>
        <begin position="5"/>
        <end position="128"/>
    </location>
</feature>
<dbReference type="PROSITE" id="PS50110">
    <property type="entry name" value="RESPONSE_REGULATORY"/>
    <property type="match status" value="1"/>
</dbReference>
<dbReference type="STRING" id="1818881.A3196_02575"/>
<dbReference type="CDD" id="cd17557">
    <property type="entry name" value="REC_Rcp-like"/>
    <property type="match status" value="1"/>
</dbReference>
<dbReference type="RefSeq" id="WP_069004116.1">
    <property type="nucleotide sequence ID" value="NZ_LVJX01000004.1"/>
</dbReference>
<proteinExistence type="predicted"/>
<gene>
    <name evidence="3" type="ORF">A3196_02575</name>
</gene>
<evidence type="ECO:0000256" key="1">
    <source>
        <dbReference type="PROSITE-ProRule" id="PRU00169"/>
    </source>
</evidence>
<dbReference type="SUPFAM" id="SSF52172">
    <property type="entry name" value="CheY-like"/>
    <property type="match status" value="1"/>
</dbReference>
<name>A0A1E2UUK0_9GAMM</name>
<dbReference type="PANTHER" id="PTHR44520">
    <property type="entry name" value="RESPONSE REGULATOR RCP1-RELATED"/>
    <property type="match status" value="1"/>
</dbReference>
<dbReference type="SMART" id="SM00448">
    <property type="entry name" value="REC"/>
    <property type="match status" value="1"/>
</dbReference>
<sequence length="141" mass="16231">MNENHILLVEDNPDDELLALRAFKKSKISHRVEVARDGSEAVNYLFRMDESQSLPKVVLLDLQLPKMSGLDVLKAIREYPRTQLLPVVVLTSSDEQRDMVESYRLGANSFIRKPVDFTQFTDLIRQLVAYWMTMNMTPGNC</sequence>
<dbReference type="OrthoDB" id="9793549at2"/>
<dbReference type="InterPro" id="IPR001789">
    <property type="entry name" value="Sig_transdc_resp-reg_receiver"/>
</dbReference>
<evidence type="ECO:0000259" key="2">
    <source>
        <dbReference type="PROSITE" id="PS50110"/>
    </source>
</evidence>
<dbReference type="Gene3D" id="3.40.50.2300">
    <property type="match status" value="1"/>
</dbReference>
<evidence type="ECO:0000313" key="4">
    <source>
        <dbReference type="Proteomes" id="UP000094849"/>
    </source>
</evidence>
<dbReference type="InterPro" id="IPR052893">
    <property type="entry name" value="TCS_response_regulator"/>
</dbReference>
<comment type="caution">
    <text evidence="3">The sequence shown here is derived from an EMBL/GenBank/DDBJ whole genome shotgun (WGS) entry which is preliminary data.</text>
</comment>
<dbReference type="EMBL" id="LVJZ01000003">
    <property type="protein sequence ID" value="ODB98438.1"/>
    <property type="molecule type" value="Genomic_DNA"/>
</dbReference>
<dbReference type="Pfam" id="PF00072">
    <property type="entry name" value="Response_reg"/>
    <property type="match status" value="1"/>
</dbReference>
<dbReference type="Proteomes" id="UP000094849">
    <property type="component" value="Unassembled WGS sequence"/>
</dbReference>
<accession>A0A1E2UUK0</accession>
<organism evidence="3 4">
    <name type="scientific">Candidatus Thiodiazotropha endoloripes</name>
    <dbReference type="NCBI Taxonomy" id="1818881"/>
    <lineage>
        <taxon>Bacteria</taxon>
        <taxon>Pseudomonadati</taxon>
        <taxon>Pseudomonadota</taxon>
        <taxon>Gammaproteobacteria</taxon>
        <taxon>Chromatiales</taxon>
        <taxon>Sedimenticolaceae</taxon>
        <taxon>Candidatus Thiodiazotropha</taxon>
    </lineage>
</organism>
<feature type="modified residue" description="4-aspartylphosphate" evidence="1">
    <location>
        <position position="61"/>
    </location>
</feature>
<dbReference type="PANTHER" id="PTHR44520:SF1">
    <property type="entry name" value="TWO-COMPONENT SYSTEM REGULATORY PROTEIN"/>
    <property type="match status" value="1"/>
</dbReference>
<evidence type="ECO:0000313" key="3">
    <source>
        <dbReference type="EMBL" id="ODB98438.1"/>
    </source>
</evidence>